<dbReference type="EMBL" id="GBRH01240638">
    <property type="protein sequence ID" value="JAD57257.1"/>
    <property type="molecule type" value="Transcribed_RNA"/>
</dbReference>
<accession>A0A0A9BD76</accession>
<reference evidence="1" key="1">
    <citation type="submission" date="2014-09" db="EMBL/GenBank/DDBJ databases">
        <authorList>
            <person name="Magalhaes I.L.F."/>
            <person name="Oliveira U."/>
            <person name="Santos F.R."/>
            <person name="Vidigal T.H.D.A."/>
            <person name="Brescovit A.D."/>
            <person name="Santos A.J."/>
        </authorList>
    </citation>
    <scope>NUCLEOTIDE SEQUENCE</scope>
    <source>
        <tissue evidence="1">Shoot tissue taken approximately 20 cm above the soil surface</tissue>
    </source>
</reference>
<protein>
    <submittedName>
        <fullName evidence="1">Uncharacterized protein</fullName>
    </submittedName>
</protein>
<sequence length="9" mass="1164">MVRLRDPMF</sequence>
<name>A0A0A9BD76_ARUDO</name>
<organism evidence="1">
    <name type="scientific">Arundo donax</name>
    <name type="common">Giant reed</name>
    <name type="synonym">Donax arundinaceus</name>
    <dbReference type="NCBI Taxonomy" id="35708"/>
    <lineage>
        <taxon>Eukaryota</taxon>
        <taxon>Viridiplantae</taxon>
        <taxon>Streptophyta</taxon>
        <taxon>Embryophyta</taxon>
        <taxon>Tracheophyta</taxon>
        <taxon>Spermatophyta</taxon>
        <taxon>Magnoliopsida</taxon>
        <taxon>Liliopsida</taxon>
        <taxon>Poales</taxon>
        <taxon>Poaceae</taxon>
        <taxon>PACMAD clade</taxon>
        <taxon>Arundinoideae</taxon>
        <taxon>Arundineae</taxon>
        <taxon>Arundo</taxon>
    </lineage>
</organism>
<reference evidence="1" key="2">
    <citation type="journal article" date="2015" name="Data Brief">
        <title>Shoot transcriptome of the giant reed, Arundo donax.</title>
        <authorList>
            <person name="Barrero R.A."/>
            <person name="Guerrero F.D."/>
            <person name="Moolhuijzen P."/>
            <person name="Goolsby J.A."/>
            <person name="Tidwell J."/>
            <person name="Bellgard S.E."/>
            <person name="Bellgard M.I."/>
        </authorList>
    </citation>
    <scope>NUCLEOTIDE SEQUENCE</scope>
    <source>
        <tissue evidence="1">Shoot tissue taken approximately 20 cm above the soil surface</tissue>
    </source>
</reference>
<evidence type="ECO:0000313" key="1">
    <source>
        <dbReference type="EMBL" id="JAD57257.1"/>
    </source>
</evidence>
<proteinExistence type="predicted"/>